<dbReference type="Gene3D" id="3.40.309.10">
    <property type="entry name" value="Aldehyde Dehydrogenase, Chain A, domain 2"/>
    <property type="match status" value="1"/>
</dbReference>
<sequence length="190" mass="20243">MLKLPSPTKLAGCDGLDPSVHCGPQVSRAEQQRVLDHIELGKKGGARVAAQAQLSTDPECEDGLIADVIEDMRITNEERFGTIVTDIPFDPYEDAISISNSPDHGLTCAIYGKDAIKANHAARAVDVGMTFNNDYTRMALGVPSGGTKHSGYGRQHCIETPNGWRTTKSIHTVSDSAPVPSDACGSDLIP</sequence>
<dbReference type="EMBL" id="LFZO01000061">
    <property type="protein sequence ID" value="KXT15311.1"/>
    <property type="molecule type" value="Genomic_DNA"/>
</dbReference>
<comment type="caution">
    <text evidence="5">The sequence shown here is derived from an EMBL/GenBank/DDBJ whole genome shotgun (WGS) entry which is preliminary data.</text>
</comment>
<proteinExistence type="inferred from homology"/>
<evidence type="ECO:0000256" key="3">
    <source>
        <dbReference type="ARBA" id="ARBA00049194"/>
    </source>
</evidence>
<dbReference type="EC" id="1.2.1.3" evidence="2"/>
<dbReference type="SUPFAM" id="SSF53720">
    <property type="entry name" value="ALDH-like"/>
    <property type="match status" value="1"/>
</dbReference>
<evidence type="ECO:0000256" key="2">
    <source>
        <dbReference type="ARBA" id="ARBA00024226"/>
    </source>
</evidence>
<organism evidence="5 6">
    <name type="scientific">Pseudocercospora musae</name>
    <dbReference type="NCBI Taxonomy" id="113226"/>
    <lineage>
        <taxon>Eukaryota</taxon>
        <taxon>Fungi</taxon>
        <taxon>Dikarya</taxon>
        <taxon>Ascomycota</taxon>
        <taxon>Pezizomycotina</taxon>
        <taxon>Dothideomycetes</taxon>
        <taxon>Dothideomycetidae</taxon>
        <taxon>Mycosphaerellales</taxon>
        <taxon>Mycosphaerellaceae</taxon>
        <taxon>Pseudocercospora</taxon>
    </lineage>
</organism>
<keyword evidence="6" id="KW-1185">Reference proteome</keyword>
<dbReference type="InterPro" id="IPR016163">
    <property type="entry name" value="Ald_DH_C"/>
</dbReference>
<gene>
    <name evidence="5" type="ORF">AC579_2818</name>
</gene>
<accession>A0A139IKP7</accession>
<dbReference type="PANTHER" id="PTHR11699">
    <property type="entry name" value="ALDEHYDE DEHYDROGENASE-RELATED"/>
    <property type="match status" value="1"/>
</dbReference>
<dbReference type="InterPro" id="IPR016161">
    <property type="entry name" value="Ald_DH/histidinol_DH"/>
</dbReference>
<comment type="catalytic activity">
    <reaction evidence="3">
        <text>an aldehyde + NAD(+) + H2O = a carboxylate + NADH + 2 H(+)</text>
        <dbReference type="Rhea" id="RHEA:16185"/>
        <dbReference type="ChEBI" id="CHEBI:15377"/>
        <dbReference type="ChEBI" id="CHEBI:15378"/>
        <dbReference type="ChEBI" id="CHEBI:17478"/>
        <dbReference type="ChEBI" id="CHEBI:29067"/>
        <dbReference type="ChEBI" id="CHEBI:57540"/>
        <dbReference type="ChEBI" id="CHEBI:57945"/>
        <dbReference type="EC" id="1.2.1.3"/>
    </reaction>
</comment>
<dbReference type="GO" id="GO:0004029">
    <property type="term" value="F:aldehyde dehydrogenase (NAD+) activity"/>
    <property type="evidence" value="ECO:0007669"/>
    <property type="project" value="UniProtKB-EC"/>
</dbReference>
<name>A0A139IKP7_9PEZI</name>
<evidence type="ECO:0000313" key="6">
    <source>
        <dbReference type="Proteomes" id="UP000073492"/>
    </source>
</evidence>
<dbReference type="InterPro" id="IPR016162">
    <property type="entry name" value="Ald_DH_N"/>
</dbReference>
<evidence type="ECO:0000259" key="4">
    <source>
        <dbReference type="Pfam" id="PF00171"/>
    </source>
</evidence>
<feature type="domain" description="Aldehyde dehydrogenase" evidence="4">
    <location>
        <begin position="13"/>
        <end position="169"/>
    </location>
</feature>
<dbReference type="InterPro" id="IPR015590">
    <property type="entry name" value="Aldehyde_DH_dom"/>
</dbReference>
<dbReference type="OrthoDB" id="310895at2759"/>
<evidence type="ECO:0000313" key="5">
    <source>
        <dbReference type="EMBL" id="KXT15311.1"/>
    </source>
</evidence>
<dbReference type="Proteomes" id="UP000073492">
    <property type="component" value="Unassembled WGS sequence"/>
</dbReference>
<dbReference type="Pfam" id="PF00171">
    <property type="entry name" value="Aldedh"/>
    <property type="match status" value="1"/>
</dbReference>
<comment type="similarity">
    <text evidence="1">Belongs to the aldehyde dehydrogenase family.</text>
</comment>
<dbReference type="AlphaFoldDB" id="A0A139IKP7"/>
<dbReference type="STRING" id="113226.A0A139IKP7"/>
<evidence type="ECO:0000256" key="1">
    <source>
        <dbReference type="ARBA" id="ARBA00009986"/>
    </source>
</evidence>
<dbReference type="Gene3D" id="3.40.605.10">
    <property type="entry name" value="Aldehyde Dehydrogenase, Chain A, domain 1"/>
    <property type="match status" value="1"/>
</dbReference>
<protein>
    <recommendedName>
        <fullName evidence="2">aldehyde dehydrogenase (NAD(+))</fullName>
        <ecNumber evidence="2">1.2.1.3</ecNumber>
    </recommendedName>
</protein>
<reference evidence="5 6" key="1">
    <citation type="submission" date="2015-07" db="EMBL/GenBank/DDBJ databases">
        <title>Comparative genomics of the Sigatoka disease complex on banana suggests a link between parallel evolutionary changes in Pseudocercospora fijiensis and Pseudocercospora eumusae and increased virulence on the banana host.</title>
        <authorList>
            <person name="Chang T.-C."/>
            <person name="Salvucci A."/>
            <person name="Crous P.W."/>
            <person name="Stergiopoulos I."/>
        </authorList>
    </citation>
    <scope>NUCLEOTIDE SEQUENCE [LARGE SCALE GENOMIC DNA]</scope>
    <source>
        <strain evidence="5 6">CBS 116634</strain>
    </source>
</reference>